<dbReference type="InterPro" id="IPR010722">
    <property type="entry name" value="BATS_dom"/>
</dbReference>
<proteinExistence type="inferred from homology"/>
<comment type="cofactor">
    <cofactor evidence="13">
        <name>[2Fe-2S] cluster</name>
        <dbReference type="ChEBI" id="CHEBI:190135"/>
    </cofactor>
    <text evidence="13">Binds 1 [2Fe-2S] cluster. The cluster is coordinated with 3 cysteines and 1 arginine.</text>
</comment>
<keyword evidence="7 13" id="KW-0001">2Fe-2S</keyword>
<accession>M2T914</accession>
<evidence type="ECO:0000256" key="14">
    <source>
        <dbReference type="PIRSR" id="PIRSR001619-1"/>
    </source>
</evidence>
<dbReference type="PIRSF" id="PIRSF001619">
    <property type="entry name" value="Biotin_synth"/>
    <property type="match status" value="1"/>
</dbReference>
<dbReference type="RefSeq" id="WP_008601693.1">
    <property type="nucleotide sequence ID" value="NZ_AMRV01000004.1"/>
</dbReference>
<keyword evidence="6 13" id="KW-0949">S-adenosyl-L-methionine</keyword>
<comment type="cofactor">
    <cofactor evidence="13 14">
        <name>[4Fe-4S] cluster</name>
        <dbReference type="ChEBI" id="CHEBI:49883"/>
    </cofactor>
    <text evidence="13 14">Binds 1 [4Fe-4S] cluster. The cluster is coordinated with 3 cysteines and an exchangeable S-adenosyl-L-methionine.</text>
</comment>
<dbReference type="NCBIfam" id="TIGR00433">
    <property type="entry name" value="bioB"/>
    <property type="match status" value="1"/>
</dbReference>
<feature type="binding site" evidence="13 14">
    <location>
        <position position="61"/>
    </location>
    <ligand>
        <name>[4Fe-4S] cluster</name>
        <dbReference type="ChEBI" id="CHEBI:49883"/>
        <note>4Fe-4S-S-AdoMet</note>
    </ligand>
</feature>
<dbReference type="GO" id="GO:0004076">
    <property type="term" value="F:biotin synthase activity"/>
    <property type="evidence" value="ECO:0007669"/>
    <property type="project" value="UniProtKB-UniRule"/>
</dbReference>
<dbReference type="GO" id="GO:0051539">
    <property type="term" value="F:4 iron, 4 sulfur cluster binding"/>
    <property type="evidence" value="ECO:0007669"/>
    <property type="project" value="UniProtKB-KW"/>
</dbReference>
<dbReference type="EC" id="2.8.1.6" evidence="3 13"/>
<keyword evidence="5 13" id="KW-0808">Transferase</keyword>
<comment type="cofactor">
    <cofactor evidence="14">
        <name>[2Fe-2S] cluster</name>
        <dbReference type="ChEBI" id="CHEBI:190135"/>
    </cofactor>
    <text evidence="14">Binds 1 [2Fe-2S] cluster. The cluster is coordinated with 3 cysteines and 1 arginine.</text>
</comment>
<evidence type="ECO:0000256" key="9">
    <source>
        <dbReference type="ARBA" id="ARBA00022756"/>
    </source>
</evidence>
<dbReference type="HAMAP" id="MF_01694">
    <property type="entry name" value="BioB"/>
    <property type="match status" value="1"/>
</dbReference>
<dbReference type="SMART" id="SM00876">
    <property type="entry name" value="BATS"/>
    <property type="match status" value="1"/>
</dbReference>
<dbReference type="SFLD" id="SFLDS00029">
    <property type="entry name" value="Radical_SAM"/>
    <property type="match status" value="1"/>
</dbReference>
<sequence>MNVQTPIRHGVRTDWTRDEVAEIYQRPLLDLLLDAQIVHRRFFRANGVQACQLLSIKTGGCPEDCGYCSQSAFAKSGVKAEKLMQADAVIAAARRAKESGASRFCMGAAWRDVKDRDMDAVCEMVAGVKALGLETCMTLGMLSQDQAEKLSAAGLDYYNHNLDTSPEHYGEIISTRTYAERLQTLEQVRSAGMNVCCGGIVGMGEARRDRVGLIHALATLPQHPKSVPVNALVPVKGTKRGDALLAGEHEAVGGIEFVRAVATCRLTMPASVVRLSAGRESMSPELQALCFMAGANSIFTGDTLLTAPNAGEDSDASLLRSLGLTAMEPDEMERV</sequence>
<organism evidence="16 17">
    <name type="scientific">Pacificimonas flava</name>
    <dbReference type="NCBI Taxonomy" id="1234595"/>
    <lineage>
        <taxon>Bacteria</taxon>
        <taxon>Pseudomonadati</taxon>
        <taxon>Pseudomonadota</taxon>
        <taxon>Alphaproteobacteria</taxon>
        <taxon>Sphingomonadales</taxon>
        <taxon>Sphingosinicellaceae</taxon>
        <taxon>Pacificimonas</taxon>
    </lineage>
</organism>
<evidence type="ECO:0000256" key="12">
    <source>
        <dbReference type="ARBA" id="ARBA00051157"/>
    </source>
</evidence>
<feature type="binding site" evidence="13 14">
    <location>
        <position position="274"/>
    </location>
    <ligand>
        <name>[2Fe-2S] cluster</name>
        <dbReference type="ChEBI" id="CHEBI:190135"/>
    </ligand>
</feature>
<dbReference type="AlphaFoldDB" id="M2T914"/>
<dbReference type="InterPro" id="IPR002684">
    <property type="entry name" value="Biotin_synth/BioAB"/>
</dbReference>
<keyword evidence="17" id="KW-1185">Reference proteome</keyword>
<comment type="similarity">
    <text evidence="2 13">Belongs to the radical SAM superfamily. Biotin synthase family.</text>
</comment>
<dbReference type="InterPro" id="IPR007197">
    <property type="entry name" value="rSAM"/>
</dbReference>
<keyword evidence="4 13" id="KW-0004">4Fe-4S</keyword>
<evidence type="ECO:0000256" key="3">
    <source>
        <dbReference type="ARBA" id="ARBA00012236"/>
    </source>
</evidence>
<dbReference type="SFLD" id="SFLDG01060">
    <property type="entry name" value="BATS_domain_containing"/>
    <property type="match status" value="1"/>
</dbReference>
<feature type="binding site" evidence="13 14">
    <location>
        <position position="105"/>
    </location>
    <ligand>
        <name>[2Fe-2S] cluster</name>
        <dbReference type="ChEBI" id="CHEBI:190135"/>
    </ligand>
</feature>
<feature type="binding site" evidence="13 14">
    <location>
        <position position="196"/>
    </location>
    <ligand>
        <name>[2Fe-2S] cluster</name>
        <dbReference type="ChEBI" id="CHEBI:190135"/>
    </ligand>
</feature>
<dbReference type="CDD" id="cd01335">
    <property type="entry name" value="Radical_SAM"/>
    <property type="match status" value="1"/>
</dbReference>
<keyword evidence="8 13" id="KW-0479">Metal-binding</keyword>
<dbReference type="SFLD" id="SFLDF00272">
    <property type="entry name" value="biotin_synthase"/>
    <property type="match status" value="1"/>
</dbReference>
<comment type="caution">
    <text evidence="16">The sequence shown here is derived from an EMBL/GenBank/DDBJ whole genome shotgun (WGS) entry which is preliminary data.</text>
</comment>
<dbReference type="PANTHER" id="PTHR22976:SF2">
    <property type="entry name" value="BIOTIN SYNTHASE, MITOCHONDRIAL"/>
    <property type="match status" value="1"/>
</dbReference>
<evidence type="ECO:0000256" key="1">
    <source>
        <dbReference type="ARBA" id="ARBA00004942"/>
    </source>
</evidence>
<dbReference type="Pfam" id="PF06968">
    <property type="entry name" value="BATS"/>
    <property type="match status" value="1"/>
</dbReference>
<gene>
    <name evidence="13" type="primary">bioB</name>
    <name evidence="16" type="ORF">C725_1607</name>
</gene>
<keyword evidence="9 13" id="KW-0093">Biotin biosynthesis</keyword>
<evidence type="ECO:0000313" key="16">
    <source>
        <dbReference type="EMBL" id="EMD83009.1"/>
    </source>
</evidence>
<evidence type="ECO:0000256" key="8">
    <source>
        <dbReference type="ARBA" id="ARBA00022723"/>
    </source>
</evidence>
<dbReference type="UniPathway" id="UPA00078">
    <property type="reaction ID" value="UER00162"/>
</dbReference>
<feature type="binding site" evidence="13 14">
    <location>
        <position position="136"/>
    </location>
    <ligand>
        <name>[2Fe-2S] cluster</name>
        <dbReference type="ChEBI" id="CHEBI:190135"/>
    </ligand>
</feature>
<evidence type="ECO:0000256" key="10">
    <source>
        <dbReference type="ARBA" id="ARBA00023004"/>
    </source>
</evidence>
<dbReference type="SUPFAM" id="SSF102114">
    <property type="entry name" value="Radical SAM enzymes"/>
    <property type="match status" value="1"/>
</dbReference>
<dbReference type="PROSITE" id="PS51918">
    <property type="entry name" value="RADICAL_SAM"/>
    <property type="match status" value="1"/>
</dbReference>
<dbReference type="InterPro" id="IPR024177">
    <property type="entry name" value="Biotin_synthase"/>
</dbReference>
<comment type="subunit">
    <text evidence="13">Homodimer.</text>
</comment>
<reference evidence="16 17" key="1">
    <citation type="journal article" date="2013" name="Genome Announc.">
        <title>Draft Genome Sequence of Strain JLT2015T, Belonging to the Family Sphingomonadaceae of the Alphaproteobacteria.</title>
        <authorList>
            <person name="Tang K."/>
            <person name="Liu K."/>
            <person name="Li S."/>
            <person name="Jiao N."/>
        </authorList>
    </citation>
    <scope>NUCLEOTIDE SEQUENCE [LARGE SCALE GENOMIC DNA]</scope>
    <source>
        <strain evidence="16 17">JLT2015</strain>
    </source>
</reference>
<feature type="domain" description="Radical SAM core" evidence="15">
    <location>
        <begin position="46"/>
        <end position="270"/>
    </location>
</feature>
<comment type="pathway">
    <text evidence="1 13">Cofactor biosynthesis; biotin biosynthesis; biotin from 7,8-diaminononanoate: step 2/2.</text>
</comment>
<dbReference type="GO" id="GO:0009102">
    <property type="term" value="P:biotin biosynthetic process"/>
    <property type="evidence" value="ECO:0007669"/>
    <property type="project" value="UniProtKB-UniRule"/>
</dbReference>
<evidence type="ECO:0000256" key="13">
    <source>
        <dbReference type="HAMAP-Rule" id="MF_01694"/>
    </source>
</evidence>
<dbReference type="GO" id="GO:0005506">
    <property type="term" value="F:iron ion binding"/>
    <property type="evidence" value="ECO:0007669"/>
    <property type="project" value="UniProtKB-UniRule"/>
</dbReference>
<feature type="binding site" evidence="13 14">
    <location>
        <position position="68"/>
    </location>
    <ligand>
        <name>[4Fe-4S] cluster</name>
        <dbReference type="ChEBI" id="CHEBI:49883"/>
        <note>4Fe-4S-S-AdoMet</note>
    </ligand>
</feature>
<dbReference type="InterPro" id="IPR058240">
    <property type="entry name" value="rSAM_sf"/>
</dbReference>
<dbReference type="SFLD" id="SFLDG01278">
    <property type="entry name" value="biotin_synthase_like"/>
    <property type="match status" value="1"/>
</dbReference>
<keyword evidence="11 13" id="KW-0411">Iron-sulfur</keyword>
<dbReference type="OrthoDB" id="9786826at2"/>
<evidence type="ECO:0000256" key="11">
    <source>
        <dbReference type="ARBA" id="ARBA00023014"/>
    </source>
</evidence>
<dbReference type="PATRIC" id="fig|1234595.3.peg.1608"/>
<feature type="binding site" evidence="13 14">
    <location>
        <position position="65"/>
    </location>
    <ligand>
        <name>[4Fe-4S] cluster</name>
        <dbReference type="ChEBI" id="CHEBI:49883"/>
        <note>4Fe-4S-S-AdoMet</note>
    </ligand>
</feature>
<protein>
    <recommendedName>
        <fullName evidence="3 13">Biotin synthase</fullName>
        <ecNumber evidence="3 13">2.8.1.6</ecNumber>
    </recommendedName>
</protein>
<evidence type="ECO:0000256" key="5">
    <source>
        <dbReference type="ARBA" id="ARBA00022679"/>
    </source>
</evidence>
<evidence type="ECO:0000256" key="7">
    <source>
        <dbReference type="ARBA" id="ARBA00022714"/>
    </source>
</evidence>
<dbReference type="EMBL" id="AMRV01000004">
    <property type="protein sequence ID" value="EMD83009.1"/>
    <property type="molecule type" value="Genomic_DNA"/>
</dbReference>
<dbReference type="InterPro" id="IPR013785">
    <property type="entry name" value="Aldolase_TIM"/>
</dbReference>
<dbReference type="GO" id="GO:0051537">
    <property type="term" value="F:2 iron, 2 sulfur cluster binding"/>
    <property type="evidence" value="ECO:0007669"/>
    <property type="project" value="UniProtKB-KW"/>
</dbReference>
<dbReference type="PANTHER" id="PTHR22976">
    <property type="entry name" value="BIOTIN SYNTHASE"/>
    <property type="match status" value="1"/>
</dbReference>
<dbReference type="SMART" id="SM00729">
    <property type="entry name" value="Elp3"/>
    <property type="match status" value="1"/>
</dbReference>
<keyword evidence="10 13" id="KW-0408">Iron</keyword>
<evidence type="ECO:0000256" key="6">
    <source>
        <dbReference type="ARBA" id="ARBA00022691"/>
    </source>
</evidence>
<evidence type="ECO:0000313" key="17">
    <source>
        <dbReference type="Proteomes" id="UP000011717"/>
    </source>
</evidence>
<dbReference type="InterPro" id="IPR006638">
    <property type="entry name" value="Elp3/MiaA/NifB-like_rSAM"/>
</dbReference>
<evidence type="ECO:0000256" key="2">
    <source>
        <dbReference type="ARBA" id="ARBA00010765"/>
    </source>
</evidence>
<evidence type="ECO:0000256" key="4">
    <source>
        <dbReference type="ARBA" id="ARBA00022485"/>
    </source>
</evidence>
<dbReference type="Pfam" id="PF04055">
    <property type="entry name" value="Radical_SAM"/>
    <property type="match status" value="1"/>
</dbReference>
<name>M2T914_9SPHN</name>
<comment type="catalytic activity">
    <reaction evidence="12 13">
        <text>(4R,5S)-dethiobiotin + (sulfur carrier)-SH + 2 reduced [2Fe-2S]-[ferredoxin] + 2 S-adenosyl-L-methionine = (sulfur carrier)-H + biotin + 2 5'-deoxyadenosine + 2 L-methionine + 2 oxidized [2Fe-2S]-[ferredoxin]</text>
        <dbReference type="Rhea" id="RHEA:22060"/>
        <dbReference type="Rhea" id="RHEA-COMP:10000"/>
        <dbReference type="Rhea" id="RHEA-COMP:10001"/>
        <dbReference type="Rhea" id="RHEA-COMP:14737"/>
        <dbReference type="Rhea" id="RHEA-COMP:14739"/>
        <dbReference type="ChEBI" id="CHEBI:17319"/>
        <dbReference type="ChEBI" id="CHEBI:29917"/>
        <dbReference type="ChEBI" id="CHEBI:33737"/>
        <dbReference type="ChEBI" id="CHEBI:33738"/>
        <dbReference type="ChEBI" id="CHEBI:57586"/>
        <dbReference type="ChEBI" id="CHEBI:57844"/>
        <dbReference type="ChEBI" id="CHEBI:59789"/>
        <dbReference type="ChEBI" id="CHEBI:64428"/>
        <dbReference type="ChEBI" id="CHEBI:149473"/>
        <dbReference type="EC" id="2.8.1.6"/>
    </reaction>
</comment>
<comment type="function">
    <text evidence="13">Catalyzes the conversion of dethiobiotin (DTB) to biotin by the insertion of a sulfur atom into dethiobiotin via a radical-based mechanism.</text>
</comment>
<evidence type="ECO:0000259" key="15">
    <source>
        <dbReference type="PROSITE" id="PS51918"/>
    </source>
</evidence>
<dbReference type="Gene3D" id="3.20.20.70">
    <property type="entry name" value="Aldolase class I"/>
    <property type="match status" value="1"/>
</dbReference>
<dbReference type="Proteomes" id="UP000011717">
    <property type="component" value="Unassembled WGS sequence"/>
</dbReference>